<accession>A0AAD0UWH9</accession>
<dbReference type="RefSeq" id="WP_123180321.1">
    <property type="nucleotide sequence ID" value="NZ_CP033614.1"/>
</dbReference>
<dbReference type="AlphaFoldDB" id="A0AAD0UWH9"/>
<evidence type="ECO:0000313" key="1">
    <source>
        <dbReference type="EMBL" id="AYV57462.1"/>
    </source>
</evidence>
<organism evidence="1 2">
    <name type="scientific">Leptospira kmetyi</name>
    <dbReference type="NCBI Taxonomy" id="408139"/>
    <lineage>
        <taxon>Bacteria</taxon>
        <taxon>Pseudomonadati</taxon>
        <taxon>Spirochaetota</taxon>
        <taxon>Spirochaetia</taxon>
        <taxon>Leptospirales</taxon>
        <taxon>Leptospiraceae</taxon>
        <taxon>Leptospira</taxon>
    </lineage>
</organism>
<sequence length="102" mass="11476">MWITACSTTENVYLLSYGNLKGKKIPEDIRTLRGEISEGKDCGISFGLAKAFENALIQTERKYDTILNAEVTHTTGMFPPLNCIKIKGFAWNSDQIKTEEEK</sequence>
<dbReference type="KEGG" id="lkm:EFP84_08775"/>
<protein>
    <submittedName>
        <fullName evidence="1">Uncharacterized protein</fullName>
    </submittedName>
</protein>
<name>A0AAD0UWH9_9LEPT</name>
<evidence type="ECO:0000313" key="2">
    <source>
        <dbReference type="Proteomes" id="UP000276407"/>
    </source>
</evidence>
<reference evidence="1 2" key="1">
    <citation type="submission" date="2018-11" db="EMBL/GenBank/DDBJ databases">
        <title>Complete genome sequence of Leptospira kmetyi isolate LS 001/16 from soil sample associated with a leptospirosis patient in Kelantan.</title>
        <authorList>
            <person name="Muhammad Yusoff F."/>
            <person name="Muhammad Yusoff S."/>
            <person name="Ahmad M.N."/>
            <person name="Yusof N.Y."/>
            <person name="Aziah I."/>
        </authorList>
    </citation>
    <scope>NUCLEOTIDE SEQUENCE [LARGE SCALE GENOMIC DNA]</scope>
    <source>
        <strain evidence="1 2">LS 001/16</strain>
    </source>
</reference>
<dbReference type="EMBL" id="CP033614">
    <property type="protein sequence ID" value="AYV57462.1"/>
    <property type="molecule type" value="Genomic_DNA"/>
</dbReference>
<proteinExistence type="predicted"/>
<dbReference type="Proteomes" id="UP000276407">
    <property type="component" value="Chromosome 1"/>
</dbReference>
<gene>
    <name evidence="1" type="ORF">EFP84_08775</name>
</gene>